<evidence type="ECO:0000313" key="3">
    <source>
        <dbReference type="EMBL" id="ACX95571.1"/>
    </source>
</evidence>
<dbReference type="Gene3D" id="3.40.50.300">
    <property type="entry name" value="P-loop containing nucleotide triphosphate hydrolases"/>
    <property type="match status" value="1"/>
</dbReference>
<dbReference type="Pfam" id="PF13614">
    <property type="entry name" value="AAA_31"/>
    <property type="match status" value="1"/>
</dbReference>
<dbReference type="eggNOG" id="COG1192">
    <property type="taxonomic scope" value="Bacteria"/>
</dbReference>
<dbReference type="PANTHER" id="PTHR13696:SF69">
    <property type="entry name" value="PLASMID PARTITIONING PROTEIN-RELATED"/>
    <property type="match status" value="1"/>
</dbReference>
<proteinExistence type="predicted"/>
<gene>
    <name evidence="3" type="ordered locus">Hneap_0722</name>
</gene>
<dbReference type="InterPro" id="IPR025669">
    <property type="entry name" value="AAA_dom"/>
</dbReference>
<protein>
    <submittedName>
        <fullName evidence="3">Cobyrinic acid ac-diamide synthase</fullName>
    </submittedName>
</protein>
<evidence type="ECO:0000256" key="1">
    <source>
        <dbReference type="ARBA" id="ARBA00060876"/>
    </source>
</evidence>
<evidence type="ECO:0000259" key="2">
    <source>
        <dbReference type="Pfam" id="PF13614"/>
    </source>
</evidence>
<organism evidence="3 4">
    <name type="scientific">Halothiobacillus neapolitanus (strain ATCC 23641 / DSM 15147 / CIP 104769 / NCIMB 8539 / c2)</name>
    <name type="common">Thiobacillus neapolitanus</name>
    <dbReference type="NCBI Taxonomy" id="555778"/>
    <lineage>
        <taxon>Bacteria</taxon>
        <taxon>Pseudomonadati</taxon>
        <taxon>Pseudomonadota</taxon>
        <taxon>Gammaproteobacteria</taxon>
        <taxon>Chromatiales</taxon>
        <taxon>Halothiobacillaceae</taxon>
        <taxon>Halothiobacillus</taxon>
    </lineage>
</organism>
<dbReference type="EMBL" id="CP001801">
    <property type="protein sequence ID" value="ACX95571.1"/>
    <property type="molecule type" value="Genomic_DNA"/>
</dbReference>
<name>D0KYP8_HALNC</name>
<comment type="similarity">
    <text evidence="1">To B.subtilis soj.</text>
</comment>
<dbReference type="Proteomes" id="UP000009102">
    <property type="component" value="Chromosome"/>
</dbReference>
<dbReference type="STRING" id="555778.Hneap_0722"/>
<keyword evidence="4" id="KW-1185">Reference proteome</keyword>
<dbReference type="KEGG" id="hna:Hneap_0722"/>
<feature type="domain" description="AAA" evidence="2">
    <location>
        <begin position="2"/>
        <end position="180"/>
    </location>
</feature>
<dbReference type="RefSeq" id="WP_012823607.1">
    <property type="nucleotide sequence ID" value="NC_013422.1"/>
</dbReference>
<sequence>MNIWAVANQKGGVGKTTTSVSLAGLLAQRGQRVLLIDIDPHGSMTTYFGMEPDAPGASVYSLFKAAAEGTVLNPLRVIHPTAFENISLMPAATALATLDRQLGKQEGMGLVIKRALDTLSDQFDAVIIDCPPILGVTMVNALAAAQFLLIPVQTEFLALKGLERMLKTLGMVQRSRKIRLDYLIIPTMYDQRTRASRDTLQVLQDRYHGSVWSEFVPIDTLFREASRLGKPLSYLQPESRGSLAYANLLALLLKSNPASSKAAARPGSDNIPVAANALAEGMLP</sequence>
<dbReference type="OrthoDB" id="9815116at2"/>
<dbReference type="AlphaFoldDB" id="D0KYP8"/>
<reference evidence="3 4" key="1">
    <citation type="submission" date="2009-10" db="EMBL/GenBank/DDBJ databases">
        <title>Complete sequence of Halothiobacillus neapolitanus c2.</title>
        <authorList>
            <consortium name="US DOE Joint Genome Institute"/>
            <person name="Lucas S."/>
            <person name="Copeland A."/>
            <person name="Lapidus A."/>
            <person name="Glavina del Rio T."/>
            <person name="Tice H."/>
            <person name="Bruce D."/>
            <person name="Goodwin L."/>
            <person name="Pitluck S."/>
            <person name="Davenport K."/>
            <person name="Brettin T."/>
            <person name="Detter J.C."/>
            <person name="Han C."/>
            <person name="Tapia R."/>
            <person name="Larimer F."/>
            <person name="Land M."/>
            <person name="Hauser L."/>
            <person name="Kyrpides N."/>
            <person name="Mikhailova N."/>
            <person name="Kerfeld C."/>
            <person name="Cannon G."/>
            <person name="Heinhort S."/>
        </authorList>
    </citation>
    <scope>NUCLEOTIDE SEQUENCE [LARGE SCALE GENOMIC DNA]</scope>
    <source>
        <strain evidence="4">ATCC 23641 / c2</strain>
    </source>
</reference>
<dbReference type="CDD" id="cd02042">
    <property type="entry name" value="ParAB_family"/>
    <property type="match status" value="1"/>
</dbReference>
<accession>D0KYP8</accession>
<dbReference type="InterPro" id="IPR050678">
    <property type="entry name" value="DNA_Partitioning_ATPase"/>
</dbReference>
<dbReference type="FunFam" id="3.40.50.300:FF:000285">
    <property type="entry name" value="Sporulation initiation inhibitor Soj"/>
    <property type="match status" value="1"/>
</dbReference>
<dbReference type="SUPFAM" id="SSF52540">
    <property type="entry name" value="P-loop containing nucleoside triphosphate hydrolases"/>
    <property type="match status" value="1"/>
</dbReference>
<evidence type="ECO:0000313" key="4">
    <source>
        <dbReference type="Proteomes" id="UP000009102"/>
    </source>
</evidence>
<dbReference type="InterPro" id="IPR027417">
    <property type="entry name" value="P-loop_NTPase"/>
</dbReference>
<dbReference type="HOGENOM" id="CLU_037612_1_2_6"/>
<dbReference type="PANTHER" id="PTHR13696">
    <property type="entry name" value="P-LOOP CONTAINING NUCLEOSIDE TRIPHOSPHATE HYDROLASE"/>
    <property type="match status" value="1"/>
</dbReference>